<proteinExistence type="predicted"/>
<gene>
    <name evidence="1" type="ORF">rsdtw13_09240</name>
</gene>
<evidence type="ECO:0000313" key="2">
    <source>
        <dbReference type="Proteomes" id="UP001058074"/>
    </source>
</evidence>
<name>A0ACB5R9F3_9CLOT</name>
<accession>A0ACB5R9F3</accession>
<evidence type="ECO:0000313" key="1">
    <source>
        <dbReference type="EMBL" id="GKX65666.1"/>
    </source>
</evidence>
<reference evidence="1" key="1">
    <citation type="journal article" date="2025" name="Int. J. Syst. Evol. Microbiol.">
        <title>Inconstantimicrobium mannanitabidum sp. nov., a novel member of the family Clostridiaceae isolated from anoxic soil under the treatment of reductive soil disinfestation.</title>
        <authorList>
            <person name="Ueki A."/>
            <person name="Tonouchi A."/>
            <person name="Honma S."/>
            <person name="Kaku N."/>
            <person name="Ueki K."/>
        </authorList>
    </citation>
    <scope>NUCLEOTIDE SEQUENCE</scope>
    <source>
        <strain evidence="1">TW13</strain>
    </source>
</reference>
<keyword evidence="2" id="KW-1185">Reference proteome</keyword>
<sequence>MVKVTIIEPDITQEENERRLEIVKQILQQIANEPNEPDEPIKSGNKK</sequence>
<comment type="caution">
    <text evidence="1">The sequence shown here is derived from an EMBL/GenBank/DDBJ whole genome shotgun (WGS) entry which is preliminary data.</text>
</comment>
<dbReference type="EMBL" id="BROD01000001">
    <property type="protein sequence ID" value="GKX65666.1"/>
    <property type="molecule type" value="Genomic_DNA"/>
</dbReference>
<dbReference type="Proteomes" id="UP001058074">
    <property type="component" value="Unassembled WGS sequence"/>
</dbReference>
<protein>
    <submittedName>
        <fullName evidence="1">Uncharacterized protein</fullName>
    </submittedName>
</protein>
<organism evidence="1 2">
    <name type="scientific">Inconstantimicrobium mannanitabidum</name>
    <dbReference type="NCBI Taxonomy" id="1604901"/>
    <lineage>
        <taxon>Bacteria</taxon>
        <taxon>Bacillati</taxon>
        <taxon>Bacillota</taxon>
        <taxon>Clostridia</taxon>
        <taxon>Eubacteriales</taxon>
        <taxon>Clostridiaceae</taxon>
        <taxon>Inconstantimicrobium</taxon>
    </lineage>
</organism>